<protein>
    <recommendedName>
        <fullName evidence="3">diguanylate cyclase</fullName>
        <ecNumber evidence="3">2.7.7.65</ecNumber>
    </recommendedName>
</protein>
<dbReference type="EMBL" id="NXHG01000001">
    <property type="protein sequence ID" value="PCM63176.1"/>
    <property type="molecule type" value="Genomic_DNA"/>
</dbReference>
<accession>A0A2A5MQM2</accession>
<evidence type="ECO:0000313" key="7">
    <source>
        <dbReference type="Proteomes" id="UP000217648"/>
    </source>
</evidence>
<evidence type="ECO:0000313" key="6">
    <source>
        <dbReference type="EMBL" id="PCM63176.1"/>
    </source>
</evidence>
<comment type="pathway">
    <text evidence="2">Purine metabolism; 3',5'-cyclic di-GMP biosynthesis.</text>
</comment>
<dbReference type="PROSITE" id="PS50887">
    <property type="entry name" value="GGDEF"/>
    <property type="match status" value="1"/>
</dbReference>
<evidence type="ECO:0000256" key="1">
    <source>
        <dbReference type="ARBA" id="ARBA00001946"/>
    </source>
</evidence>
<dbReference type="SUPFAM" id="SSF55073">
    <property type="entry name" value="Nucleotide cyclase"/>
    <property type="match status" value="1"/>
</dbReference>
<evidence type="ECO:0000256" key="2">
    <source>
        <dbReference type="ARBA" id="ARBA00004665"/>
    </source>
</evidence>
<comment type="catalytic activity">
    <reaction evidence="5">
        <text>2 GTP = 3',3'-c-di-GMP + 2 diphosphate</text>
        <dbReference type="Rhea" id="RHEA:24898"/>
        <dbReference type="ChEBI" id="CHEBI:33019"/>
        <dbReference type="ChEBI" id="CHEBI:37565"/>
        <dbReference type="ChEBI" id="CHEBI:58805"/>
        <dbReference type="EC" id="2.7.7.65"/>
    </reaction>
</comment>
<comment type="caution">
    <text evidence="6">The sequence shown here is derived from an EMBL/GenBank/DDBJ whole genome shotgun (WGS) entry which is preliminary data.</text>
</comment>
<dbReference type="GO" id="GO:0043709">
    <property type="term" value="P:cell adhesion involved in single-species biofilm formation"/>
    <property type="evidence" value="ECO:0007669"/>
    <property type="project" value="TreeGrafter"/>
</dbReference>
<evidence type="ECO:0000256" key="3">
    <source>
        <dbReference type="ARBA" id="ARBA00012528"/>
    </source>
</evidence>
<comment type="cofactor">
    <cofactor evidence="1">
        <name>Mg(2+)</name>
        <dbReference type="ChEBI" id="CHEBI:18420"/>
    </cofactor>
</comment>
<dbReference type="EC" id="2.7.7.65" evidence="3"/>
<dbReference type="Pfam" id="PF00990">
    <property type="entry name" value="GGDEF"/>
    <property type="match status" value="1"/>
</dbReference>
<dbReference type="Pfam" id="PF17158">
    <property type="entry name" value="MASE4"/>
    <property type="match status" value="1"/>
</dbReference>
<dbReference type="GO" id="GO:0005525">
    <property type="term" value="F:GTP binding"/>
    <property type="evidence" value="ECO:0007669"/>
    <property type="project" value="UniProtKB-KW"/>
</dbReference>
<dbReference type="FunFam" id="3.30.70.270:FF:000001">
    <property type="entry name" value="Diguanylate cyclase domain protein"/>
    <property type="match status" value="1"/>
</dbReference>
<dbReference type="Proteomes" id="UP000217648">
    <property type="component" value="Unassembled WGS sequence"/>
</dbReference>
<dbReference type="Gene3D" id="3.30.70.270">
    <property type="match status" value="1"/>
</dbReference>
<keyword evidence="4" id="KW-0547">Nucleotide-binding</keyword>
<dbReference type="InterPro" id="IPR043128">
    <property type="entry name" value="Rev_trsase/Diguanyl_cyclase"/>
</dbReference>
<keyword evidence="4" id="KW-0342">GTP-binding</keyword>
<dbReference type="InterPro" id="IPR033424">
    <property type="entry name" value="MASE4"/>
</dbReference>
<dbReference type="NCBIfam" id="TIGR00254">
    <property type="entry name" value="GGDEF"/>
    <property type="match status" value="1"/>
</dbReference>
<dbReference type="GO" id="GO:0052621">
    <property type="term" value="F:diguanylate cyclase activity"/>
    <property type="evidence" value="ECO:0007669"/>
    <property type="project" value="UniProtKB-EC"/>
</dbReference>
<name>A0A2A5MQM2_9ENTR</name>
<proteinExistence type="predicted"/>
<dbReference type="GO" id="GO:1902201">
    <property type="term" value="P:negative regulation of bacterial-type flagellum-dependent cell motility"/>
    <property type="evidence" value="ECO:0007669"/>
    <property type="project" value="TreeGrafter"/>
</dbReference>
<gene>
    <name evidence="6" type="ORF">CP911_01025</name>
</gene>
<reference evidence="6 7" key="1">
    <citation type="submission" date="2017-09" db="EMBL/GenBank/DDBJ databases">
        <title>Mdr eskape-Ghana.</title>
        <authorList>
            <person name="Agyepong N."/>
            <person name="Janice J."/>
            <person name="Samuelsen O."/>
            <person name="Owusu-Ofori A."/>
            <person name="Sundsfjord A."/>
            <person name="Essack S."/>
            <person name="Pedersen T."/>
        </authorList>
    </citation>
    <scope>NUCLEOTIDE SEQUENCE [LARGE SCALE GENOMIC DNA]</scope>
    <source>
        <strain evidence="6 7">46</strain>
    </source>
</reference>
<dbReference type="SMART" id="SM00267">
    <property type="entry name" value="GGDEF"/>
    <property type="match status" value="1"/>
</dbReference>
<dbReference type="PANTHER" id="PTHR45138:SF9">
    <property type="entry name" value="DIGUANYLATE CYCLASE DGCM-RELATED"/>
    <property type="match status" value="1"/>
</dbReference>
<dbReference type="GO" id="GO:0005886">
    <property type="term" value="C:plasma membrane"/>
    <property type="evidence" value="ECO:0007669"/>
    <property type="project" value="TreeGrafter"/>
</dbReference>
<sequence length="453" mass="52322">MTKHVNHVVRRLIIYFFICLLAGVGITGLTSSFETRFNSTSSILFPLLTSFLMVFHITIACFMGMKYWSSKRRLYLTPVAFGFACSALLMLGTLSSYPDWLSCNPAPVVKQNDAVIYYFFRNIMMAVLFTSSIILYYFRRRIMHSFKAHVMTFAACIVFTLMIIFLSWIYSSHSPWLSIRFIDDLSHTFTPLWRSIIGWLLMAVWFIALILIIWFSKLRNIFWYSGAFFCSAYLFTIFQLLSAVGELDQAWYQARFFETLCTLFLILVLLVDVFILYRESNHKYVNSYQNSIRDPLTRLYNRSFFYDTLNQQLAKVKAQHPLSVIICDLDHFKRINDNYGHIAGDKVIQFAASVLDSHSRKDDAAARIGGEEFALLLVNTAEDEAQAIAERIRLAVSAEQTPLPERMTISMGVYTTHDGSVTAEECVQRADEAMYEAKNSGRNRVVIWRRQGR</sequence>
<dbReference type="AlphaFoldDB" id="A0A2A5MQM2"/>
<evidence type="ECO:0000256" key="4">
    <source>
        <dbReference type="ARBA" id="ARBA00023134"/>
    </source>
</evidence>
<dbReference type="InterPro" id="IPR050469">
    <property type="entry name" value="Diguanylate_Cyclase"/>
</dbReference>
<dbReference type="RefSeq" id="WP_023318433.1">
    <property type="nucleotide sequence ID" value="NZ_BILL01000001.1"/>
</dbReference>
<dbReference type="InterPro" id="IPR000160">
    <property type="entry name" value="GGDEF_dom"/>
</dbReference>
<dbReference type="CDD" id="cd01949">
    <property type="entry name" value="GGDEF"/>
    <property type="match status" value="1"/>
</dbReference>
<evidence type="ECO:0000256" key="5">
    <source>
        <dbReference type="ARBA" id="ARBA00034247"/>
    </source>
</evidence>
<dbReference type="InterPro" id="IPR029787">
    <property type="entry name" value="Nucleotide_cyclase"/>
</dbReference>
<dbReference type="PANTHER" id="PTHR45138">
    <property type="entry name" value="REGULATORY COMPONENTS OF SENSORY TRANSDUCTION SYSTEM"/>
    <property type="match status" value="1"/>
</dbReference>
<organism evidence="6 7">
    <name type="scientific">Klebsiella quasipneumoniae</name>
    <dbReference type="NCBI Taxonomy" id="1463165"/>
    <lineage>
        <taxon>Bacteria</taxon>
        <taxon>Pseudomonadati</taxon>
        <taxon>Pseudomonadota</taxon>
        <taxon>Gammaproteobacteria</taxon>
        <taxon>Enterobacterales</taxon>
        <taxon>Enterobacteriaceae</taxon>
        <taxon>Klebsiella/Raoultella group</taxon>
        <taxon>Klebsiella</taxon>
        <taxon>Klebsiella pneumoniae complex</taxon>
    </lineage>
</organism>
<dbReference type="STRING" id="1463164.KQS06HV_90899"/>